<dbReference type="InterPro" id="IPR049092">
    <property type="entry name" value="MIOS_a-sol"/>
</dbReference>
<evidence type="ECO:0000259" key="2">
    <source>
        <dbReference type="Pfam" id="PF21719"/>
    </source>
</evidence>
<dbReference type="GO" id="GO:0005737">
    <property type="term" value="C:cytoplasm"/>
    <property type="evidence" value="ECO:0007669"/>
    <property type="project" value="TreeGrafter"/>
</dbReference>
<dbReference type="InterPro" id="IPR036322">
    <property type="entry name" value="WD40_repeat_dom_sf"/>
</dbReference>
<evidence type="ECO:0000313" key="4">
    <source>
        <dbReference type="Proteomes" id="UP000281468"/>
    </source>
</evidence>
<name>A0A3M7ERT1_HORWE</name>
<dbReference type="InterPro" id="IPR015943">
    <property type="entry name" value="WD40/YVTN_repeat-like_dom_sf"/>
</dbReference>
<gene>
    <name evidence="3" type="ORF">D0862_13242</name>
</gene>
<dbReference type="SUPFAM" id="SSF50978">
    <property type="entry name" value="WD40 repeat-like"/>
    <property type="match status" value="1"/>
</dbReference>
<accession>A0A3M7ERT1</accession>
<feature type="compositionally biased region" description="Low complexity" evidence="1">
    <location>
        <begin position="919"/>
        <end position="932"/>
    </location>
</feature>
<feature type="domain" description="MIOS-like alpha-solenoid" evidence="2">
    <location>
        <begin position="472"/>
        <end position="701"/>
    </location>
</feature>
<feature type="compositionally biased region" description="Low complexity" evidence="1">
    <location>
        <begin position="860"/>
        <end position="884"/>
    </location>
</feature>
<dbReference type="Gene3D" id="2.130.10.10">
    <property type="entry name" value="YVTN repeat-like/Quinoprotein amine dehydrogenase"/>
    <property type="match status" value="1"/>
</dbReference>
<feature type="region of interest" description="Disordered" evidence="1">
    <location>
        <begin position="809"/>
        <end position="836"/>
    </location>
</feature>
<dbReference type="VEuPathDB" id="FungiDB:BTJ68_13819"/>
<evidence type="ECO:0000256" key="1">
    <source>
        <dbReference type="SAM" id="MobiDB-lite"/>
    </source>
</evidence>
<dbReference type="InterPro" id="IPR037593">
    <property type="entry name" value="MIOS/Sea4"/>
</dbReference>
<feature type="region of interest" description="Disordered" evidence="1">
    <location>
        <begin position="919"/>
        <end position="993"/>
    </location>
</feature>
<feature type="region of interest" description="Disordered" evidence="1">
    <location>
        <begin position="408"/>
        <end position="451"/>
    </location>
</feature>
<reference evidence="3 4" key="1">
    <citation type="journal article" date="2018" name="BMC Genomics">
        <title>Genomic evidence for intraspecific hybridization in a clonal and extremely halotolerant yeast.</title>
        <authorList>
            <person name="Gostincar C."/>
            <person name="Stajich J.E."/>
            <person name="Zupancic J."/>
            <person name="Zalar P."/>
            <person name="Gunde-Cimerman N."/>
        </authorList>
    </citation>
    <scope>NUCLEOTIDE SEQUENCE [LARGE SCALE GENOMIC DNA]</scope>
    <source>
        <strain evidence="3 4">EXF-171</strain>
    </source>
</reference>
<proteinExistence type="predicted"/>
<comment type="caution">
    <text evidence="3">The sequence shown here is derived from an EMBL/GenBank/DDBJ whole genome shotgun (WGS) entry which is preliminary data.</text>
</comment>
<dbReference type="EMBL" id="QWIQ01000708">
    <property type="protein sequence ID" value="RMY79137.1"/>
    <property type="molecule type" value="Genomic_DNA"/>
</dbReference>
<feature type="compositionally biased region" description="Polar residues" evidence="1">
    <location>
        <begin position="413"/>
        <end position="442"/>
    </location>
</feature>
<dbReference type="Pfam" id="PF21719">
    <property type="entry name" value="MIOS_a-sol"/>
    <property type="match status" value="1"/>
</dbReference>
<organism evidence="3 4">
    <name type="scientific">Hortaea werneckii</name>
    <name type="common">Black yeast</name>
    <name type="synonym">Cladosporium werneckii</name>
    <dbReference type="NCBI Taxonomy" id="91943"/>
    <lineage>
        <taxon>Eukaryota</taxon>
        <taxon>Fungi</taxon>
        <taxon>Dikarya</taxon>
        <taxon>Ascomycota</taxon>
        <taxon>Pezizomycotina</taxon>
        <taxon>Dothideomycetes</taxon>
        <taxon>Dothideomycetidae</taxon>
        <taxon>Mycosphaerellales</taxon>
        <taxon>Teratosphaeriaceae</taxon>
        <taxon>Hortaea</taxon>
    </lineage>
</organism>
<evidence type="ECO:0000313" key="3">
    <source>
        <dbReference type="EMBL" id="RMY79137.1"/>
    </source>
</evidence>
<dbReference type="Proteomes" id="UP000281468">
    <property type="component" value="Unassembled WGS sequence"/>
</dbReference>
<dbReference type="AlphaFoldDB" id="A0A3M7ERT1"/>
<dbReference type="PANTHER" id="PTHR16453:SF9">
    <property type="entry name" value="GATOR COMPLEX PROTEIN MIOS"/>
    <property type="match status" value="1"/>
</dbReference>
<sequence length="1082" mass="118357">MRRDALRDGSCHVGAHLLPVFMEAAVRWSPHSTAERRRFLLVDVAESSLTLNEVNADLKPGPLSFQPISSRRKLPPFGAFAWSPVQESLVALGHVSGNASVVDLSNEKPRTEQLLTFKTKQQRKCNSVALSSQNWLAVALDKTRSDVCLNIYDVGSEVQEPWRPLKDHSLGYMTFEVGSDRALNIHERPNAKTDRSSGSGNRNLQAPTRNINNIAIDPLDENYFASSGSTGDPSVTVWDKRWIAQSSSGSQANGAVFNFSPAVEVVGLTTVWSLRYSGVRRGRLALCASTGEIKVMDMMDANTSPLHTPDYLPSNPYGGGSWQSNRYVSRVRKVQEPIRQRANKGHDDGTRAVAFDWAQETSPESEQSMLILRSSREVEVHQMPLLDTHVNVNARQDLSTVRNDVSVLESKPQMGTDQSATNLEQSTAEPTDPVNNTESSDTLGKHGGLDGVSSVETSHIQKLLAPANVAEERCRRGYGLDCEKNMKVIAGDWYLERLWEIVGRFHDQAADNGMVHAGLDLSYVGVADIWSESAGNLAKRRSPSRKTQVDDAIIGLNNDHELPAFEGERTEFPEHRQLCLAACGWKFTTDTLEAECQELIERGKYYLSIVQAVLHGYIHIALNLLRTLIRSKTIPNIGLGALLASDTINEEQREMCQWMAADTSDPGLKALLTFLITGDWRDVMKTHYLHLGYRVALGLKYLNDTELSGFLQTETARVIRNGDLEGILLTGLNERSLELFQTYLTRSADLQTVVLASAFTNPRYVDDVRWEMWRDTYFDQLQSWRCFHERARLTVMHARLCRKGLGTKDEKGKVSHLGSHLPSSSSPSPSSPTAPVTLKCNHCQAPLARAQASLSPFHPATPSTETPRTTGTTPMPTTTGHSPTKIQGALAASSGTVCLRCGRHMPRCALCNLWLGTPTTSPSPSSSSPTRPSMKKFPSGISTPSLRDGDVNPEDEDDEGEGFPAAIGAGKEPAAGMQASQSFPPPSSGMRVGEKRAKGRSRKMVPSLLDHFLCFCTKCGHGFHAEHARLWFQGRRGGYQGAGLGGRIGGDGGGDGGGNVEQGEGKIMCPVPGCRCCCGLGS</sequence>
<dbReference type="PANTHER" id="PTHR16453">
    <property type="entry name" value="WD40 DOMAIN-CONTAINING PROTEIN MIO FAMILY MEMBER"/>
    <property type="match status" value="1"/>
</dbReference>
<protein>
    <recommendedName>
        <fullName evidence="2">MIOS-like alpha-solenoid domain-containing protein</fullName>
    </recommendedName>
</protein>
<feature type="region of interest" description="Disordered" evidence="1">
    <location>
        <begin position="852"/>
        <end position="885"/>
    </location>
</feature>
<feature type="compositionally biased region" description="Acidic residues" evidence="1">
    <location>
        <begin position="951"/>
        <end position="961"/>
    </location>
</feature>
<dbReference type="GO" id="GO:1904263">
    <property type="term" value="P:positive regulation of TORC1 signaling"/>
    <property type="evidence" value="ECO:0007669"/>
    <property type="project" value="TreeGrafter"/>
</dbReference>